<dbReference type="OrthoDB" id="21648at2759"/>
<name>A0A484LHS0_9ASTE</name>
<feature type="region of interest" description="Disordered" evidence="1">
    <location>
        <begin position="33"/>
        <end position="74"/>
    </location>
</feature>
<feature type="region of interest" description="Disordered" evidence="1">
    <location>
        <begin position="1"/>
        <end position="21"/>
    </location>
</feature>
<gene>
    <name evidence="2" type="ORF">CCAM_LOCUS17334</name>
</gene>
<feature type="region of interest" description="Disordered" evidence="1">
    <location>
        <begin position="441"/>
        <end position="481"/>
    </location>
</feature>
<protein>
    <submittedName>
        <fullName evidence="2">Uncharacterized protein</fullName>
    </submittedName>
</protein>
<keyword evidence="3" id="KW-1185">Reference proteome</keyword>
<organism evidence="2 3">
    <name type="scientific">Cuscuta campestris</name>
    <dbReference type="NCBI Taxonomy" id="132261"/>
    <lineage>
        <taxon>Eukaryota</taxon>
        <taxon>Viridiplantae</taxon>
        <taxon>Streptophyta</taxon>
        <taxon>Embryophyta</taxon>
        <taxon>Tracheophyta</taxon>
        <taxon>Spermatophyta</taxon>
        <taxon>Magnoliopsida</taxon>
        <taxon>eudicotyledons</taxon>
        <taxon>Gunneridae</taxon>
        <taxon>Pentapetalae</taxon>
        <taxon>asterids</taxon>
        <taxon>lamiids</taxon>
        <taxon>Solanales</taxon>
        <taxon>Convolvulaceae</taxon>
        <taxon>Cuscuteae</taxon>
        <taxon>Cuscuta</taxon>
        <taxon>Cuscuta subgen. Grammica</taxon>
        <taxon>Cuscuta sect. Cleistogrammica</taxon>
    </lineage>
</organism>
<reference evidence="2 3" key="1">
    <citation type="submission" date="2018-04" db="EMBL/GenBank/DDBJ databases">
        <authorList>
            <person name="Vogel A."/>
        </authorList>
    </citation>
    <scope>NUCLEOTIDE SEQUENCE [LARGE SCALE GENOMIC DNA]</scope>
</reference>
<dbReference type="AlphaFoldDB" id="A0A484LHS0"/>
<sequence length="481" mass="52835">MEGNLDKKNKGTTSNELGGGVAVDVTGYARNSVPGILTKEDPDETEYSSSFADSTSLNGNISGPSDAEADSHFGNESDFGSPFDGFGCLFPMRKKRLTSHWRNFISPLMWRCKWVEVKLREFKSQAKKYDRVMSKYDRGKHKVLDQVLLEDCGSKAIPYIHQSEKRKAMKRRKRKRAEGTDVSSYMSNHKLFSYFENKKSDPDGASAGDDLSVVLVEQNGSAHEELVSDDLSILKGNQDLPEQVLRKIEQLYTRVHKLTAELDSMMEKNSLKFSSSENLSNLCGGGGFYEAQDSSVRNTTTFSACNGETMSVGCLYTPHVQHVSVNEFGGDSIMHDCAISSFGDANNNPPDIVESSTGFLSFVDASQHHHGQVGDSSEKIVDNILVQNEASEVEEGSLLMKINHEPSSSSMEKNIAAESANPVTASVPQPSIACGTSQDQLTLRPFVGPEVPFPTTTSKRKRGERKAGGTGWNWQNPEPDS</sequence>
<feature type="compositionally biased region" description="Polar residues" evidence="1">
    <location>
        <begin position="472"/>
        <end position="481"/>
    </location>
</feature>
<dbReference type="EMBL" id="OOIL02001451">
    <property type="protein sequence ID" value="VFQ75558.1"/>
    <property type="molecule type" value="Genomic_DNA"/>
</dbReference>
<dbReference type="CDD" id="cd11650">
    <property type="entry name" value="AT4G37440_like"/>
    <property type="match status" value="1"/>
</dbReference>
<dbReference type="Proteomes" id="UP000595140">
    <property type="component" value="Unassembled WGS sequence"/>
</dbReference>
<evidence type="ECO:0000256" key="1">
    <source>
        <dbReference type="SAM" id="MobiDB-lite"/>
    </source>
</evidence>
<proteinExistence type="predicted"/>
<accession>A0A484LHS0</accession>
<evidence type="ECO:0000313" key="2">
    <source>
        <dbReference type="EMBL" id="VFQ75558.1"/>
    </source>
</evidence>
<dbReference type="PANTHER" id="PTHR34057">
    <property type="entry name" value="ELONGATION FACTOR"/>
    <property type="match status" value="1"/>
</dbReference>
<dbReference type="PANTHER" id="PTHR34057:SF1">
    <property type="entry name" value="ELONGATION FACTOR"/>
    <property type="match status" value="1"/>
</dbReference>
<dbReference type="InterPro" id="IPR038745">
    <property type="entry name" value="AT4G37440-like"/>
</dbReference>
<feature type="compositionally biased region" description="Polar residues" evidence="1">
    <location>
        <begin position="47"/>
        <end position="63"/>
    </location>
</feature>
<evidence type="ECO:0000313" key="3">
    <source>
        <dbReference type="Proteomes" id="UP000595140"/>
    </source>
</evidence>